<gene>
    <name evidence="3" type="ORF">GCM10023144_38930</name>
</gene>
<dbReference type="Pfam" id="PF03401">
    <property type="entry name" value="TctC"/>
    <property type="match status" value="1"/>
</dbReference>
<evidence type="ECO:0000256" key="1">
    <source>
        <dbReference type="ARBA" id="ARBA00006987"/>
    </source>
</evidence>
<dbReference type="PANTHER" id="PTHR42928">
    <property type="entry name" value="TRICARBOXYLATE-BINDING PROTEIN"/>
    <property type="match status" value="1"/>
</dbReference>
<feature type="signal peptide" evidence="2">
    <location>
        <begin position="1"/>
        <end position="39"/>
    </location>
</feature>
<dbReference type="Gene3D" id="3.40.190.150">
    <property type="entry name" value="Bordetella uptake gene, domain 1"/>
    <property type="match status" value="1"/>
</dbReference>
<protein>
    <submittedName>
        <fullName evidence="3">Tripartite tricarboxylate transporter substrate binding protein</fullName>
    </submittedName>
</protein>
<dbReference type="CDD" id="cd13578">
    <property type="entry name" value="PBP2_Bug27"/>
    <property type="match status" value="1"/>
</dbReference>
<dbReference type="PROSITE" id="PS51257">
    <property type="entry name" value="PROKAR_LIPOPROTEIN"/>
    <property type="match status" value="1"/>
</dbReference>
<comment type="similarity">
    <text evidence="1">Belongs to the UPF0065 (bug) family.</text>
</comment>
<evidence type="ECO:0000313" key="3">
    <source>
        <dbReference type="EMBL" id="GAA4339989.1"/>
    </source>
</evidence>
<proteinExistence type="inferred from homology"/>
<evidence type="ECO:0000256" key="2">
    <source>
        <dbReference type="SAM" id="SignalP"/>
    </source>
</evidence>
<dbReference type="Gene3D" id="3.40.190.10">
    <property type="entry name" value="Periplasmic binding protein-like II"/>
    <property type="match status" value="1"/>
</dbReference>
<evidence type="ECO:0000313" key="4">
    <source>
        <dbReference type="Proteomes" id="UP001501671"/>
    </source>
</evidence>
<organism evidence="3 4">
    <name type="scientific">Pigmentiphaga soli</name>
    <dbReference type="NCBI Taxonomy" id="1007095"/>
    <lineage>
        <taxon>Bacteria</taxon>
        <taxon>Pseudomonadati</taxon>
        <taxon>Pseudomonadota</taxon>
        <taxon>Betaproteobacteria</taxon>
        <taxon>Burkholderiales</taxon>
        <taxon>Alcaligenaceae</taxon>
        <taxon>Pigmentiphaga</taxon>
    </lineage>
</organism>
<dbReference type="EMBL" id="BAABFO010000024">
    <property type="protein sequence ID" value="GAA4339989.1"/>
    <property type="molecule type" value="Genomic_DNA"/>
</dbReference>
<feature type="chain" id="PRO_5046534850" evidence="2">
    <location>
        <begin position="40"/>
        <end position="342"/>
    </location>
</feature>
<accession>A0ABP8HIX2</accession>
<dbReference type="PIRSF" id="PIRSF017082">
    <property type="entry name" value="YflP"/>
    <property type="match status" value="1"/>
</dbReference>
<sequence length="342" mass="36008">MHRSTLASPALSSARRWRLAAPACAAALACAALAAPAQAADNYPSRPITLIVPFTPGGSTDIIARVISKQLGAALGQSIIVEYKPGAGGVIGTQYAKNQPADGYTIIMGAIGTFGANATLYKNLPYDPVKDFTPISLVAAVPNVLAVNPAKLDVHTVDELIKAAKAKPNGYDYASGGNGSAANLAMEYFKVSAGIQLQHVPYKGTAPALTDLIAGVTSVVLTGFPPLYPHIKAGRLRAIAVASEHRLPDLPDVPTISETKGLENFTADQWYGLLTIAGTPQPIVDRLNKEVVAALKDPETLAMFRKEGLVPMPNTPAQFGQFIKDQIALWRPVVQKAGIIIE</sequence>
<comment type="caution">
    <text evidence="3">The sequence shown here is derived from an EMBL/GenBank/DDBJ whole genome shotgun (WGS) entry which is preliminary data.</text>
</comment>
<dbReference type="Proteomes" id="UP001501671">
    <property type="component" value="Unassembled WGS sequence"/>
</dbReference>
<name>A0ABP8HIX2_9BURK</name>
<dbReference type="InterPro" id="IPR005064">
    <property type="entry name" value="BUG"/>
</dbReference>
<dbReference type="InterPro" id="IPR042100">
    <property type="entry name" value="Bug_dom1"/>
</dbReference>
<dbReference type="SUPFAM" id="SSF53850">
    <property type="entry name" value="Periplasmic binding protein-like II"/>
    <property type="match status" value="1"/>
</dbReference>
<keyword evidence="4" id="KW-1185">Reference proteome</keyword>
<dbReference type="RefSeq" id="WP_345251560.1">
    <property type="nucleotide sequence ID" value="NZ_BAABFO010000024.1"/>
</dbReference>
<reference evidence="4" key="1">
    <citation type="journal article" date="2019" name="Int. J. Syst. Evol. Microbiol.">
        <title>The Global Catalogue of Microorganisms (GCM) 10K type strain sequencing project: providing services to taxonomists for standard genome sequencing and annotation.</title>
        <authorList>
            <consortium name="The Broad Institute Genomics Platform"/>
            <consortium name="The Broad Institute Genome Sequencing Center for Infectious Disease"/>
            <person name="Wu L."/>
            <person name="Ma J."/>
        </authorList>
    </citation>
    <scope>NUCLEOTIDE SEQUENCE [LARGE SCALE GENOMIC DNA]</scope>
    <source>
        <strain evidence="4">JCM 17666</strain>
    </source>
</reference>
<keyword evidence="2" id="KW-0732">Signal</keyword>
<dbReference type="PANTHER" id="PTHR42928:SF5">
    <property type="entry name" value="BLR1237 PROTEIN"/>
    <property type="match status" value="1"/>
</dbReference>